<evidence type="ECO:0000259" key="8">
    <source>
        <dbReference type="SMART" id="SM01332"/>
    </source>
</evidence>
<dbReference type="FunFam" id="1.10.472.10:FF:000034">
    <property type="entry name" value="D2/4-type cyclin"/>
    <property type="match status" value="1"/>
</dbReference>
<keyword evidence="10" id="KW-1185">Reference proteome</keyword>
<evidence type="ECO:0000256" key="3">
    <source>
        <dbReference type="ARBA" id="ARBA00023127"/>
    </source>
</evidence>
<dbReference type="Pfam" id="PF00134">
    <property type="entry name" value="Cyclin_N"/>
    <property type="match status" value="1"/>
</dbReference>
<evidence type="ECO:0000256" key="4">
    <source>
        <dbReference type="ARBA" id="ARBA00023306"/>
    </source>
</evidence>
<proteinExistence type="inferred from homology"/>
<gene>
    <name evidence="9" type="primary">CYCD3-1</name>
    <name evidence="9" type="ORF">MA16_Dca016700</name>
</gene>
<dbReference type="CDD" id="cd20544">
    <property type="entry name" value="CYCLIN_AtCycD-like_rpt2"/>
    <property type="match status" value="1"/>
</dbReference>
<name>A0A2I0XHW7_9ASPA</name>
<evidence type="ECO:0000256" key="5">
    <source>
        <dbReference type="RuleBase" id="RU000383"/>
    </source>
</evidence>
<dbReference type="OrthoDB" id="5590282at2759"/>
<reference evidence="9 10" key="1">
    <citation type="journal article" date="2016" name="Sci. Rep.">
        <title>The Dendrobium catenatum Lindl. genome sequence provides insights into polysaccharide synthase, floral development and adaptive evolution.</title>
        <authorList>
            <person name="Zhang G.Q."/>
            <person name="Xu Q."/>
            <person name="Bian C."/>
            <person name="Tsai W.C."/>
            <person name="Yeh C.M."/>
            <person name="Liu K.W."/>
            <person name="Yoshida K."/>
            <person name="Zhang L.S."/>
            <person name="Chang S.B."/>
            <person name="Chen F."/>
            <person name="Shi Y."/>
            <person name="Su Y.Y."/>
            <person name="Zhang Y.Q."/>
            <person name="Chen L.J."/>
            <person name="Yin Y."/>
            <person name="Lin M."/>
            <person name="Huang H."/>
            <person name="Deng H."/>
            <person name="Wang Z.W."/>
            <person name="Zhu S.L."/>
            <person name="Zhao X."/>
            <person name="Deng C."/>
            <person name="Niu S.C."/>
            <person name="Huang J."/>
            <person name="Wang M."/>
            <person name="Liu G.H."/>
            <person name="Yang H.J."/>
            <person name="Xiao X.J."/>
            <person name="Hsiao Y.Y."/>
            <person name="Wu W.L."/>
            <person name="Chen Y.Y."/>
            <person name="Mitsuda N."/>
            <person name="Ohme-Takagi M."/>
            <person name="Luo Y.B."/>
            <person name="Van de Peer Y."/>
            <person name="Liu Z.J."/>
        </authorList>
    </citation>
    <scope>NUCLEOTIDE SEQUENCE [LARGE SCALE GENOMIC DNA]</scope>
    <source>
        <tissue evidence="9">The whole plant</tissue>
    </source>
</reference>
<evidence type="ECO:0000256" key="1">
    <source>
        <dbReference type="ARBA" id="ARBA00009065"/>
    </source>
</evidence>
<feature type="domain" description="Cyclin-like" evidence="7">
    <location>
        <begin position="95"/>
        <end position="183"/>
    </location>
</feature>
<keyword evidence="2" id="KW-0132">Cell division</keyword>
<organism evidence="9 10">
    <name type="scientific">Dendrobium catenatum</name>
    <dbReference type="NCBI Taxonomy" id="906689"/>
    <lineage>
        <taxon>Eukaryota</taxon>
        <taxon>Viridiplantae</taxon>
        <taxon>Streptophyta</taxon>
        <taxon>Embryophyta</taxon>
        <taxon>Tracheophyta</taxon>
        <taxon>Spermatophyta</taxon>
        <taxon>Magnoliopsida</taxon>
        <taxon>Liliopsida</taxon>
        <taxon>Asparagales</taxon>
        <taxon>Orchidaceae</taxon>
        <taxon>Epidendroideae</taxon>
        <taxon>Malaxideae</taxon>
        <taxon>Dendrobiinae</taxon>
        <taxon>Dendrobium</taxon>
    </lineage>
</organism>
<evidence type="ECO:0000259" key="7">
    <source>
        <dbReference type="SMART" id="SM00385"/>
    </source>
</evidence>
<sequence length="342" mass="37751">MGVVCDHASSTLLCAEDNRSILGLDEDVEVCTNGGAQGSFPGEISVQKIDFFPLQTEECLNALLEKEQELLPAADYAKRLMSGVSDISARKDAVDWIQKVRAYYSFGPLCAYLSVNYLDRFLSTHELPHGKAWMMQLLAVTCLSLAIKMEEIGVPQYMDLQIGNAKYVFEAKTIQRMELLVLSNLKWRMQSVTPFSFMDYFLHKFTEGNPPKEPEIDRCTDLILGTIKGIGFFEFRPSEVAASVAMAALVDAGLVSMVKALNCCSFLDKEKVMQCYNALQGRNLMVERLPPTSSSVPQSPIGVLDAATMSYNSDETISNSQANSLNNSPASKKRKLNCTSAS</sequence>
<evidence type="ECO:0000256" key="2">
    <source>
        <dbReference type="ARBA" id="ARBA00022618"/>
    </source>
</evidence>
<feature type="compositionally biased region" description="Polar residues" evidence="6">
    <location>
        <begin position="317"/>
        <end position="330"/>
    </location>
</feature>
<dbReference type="FunFam" id="1.10.472.10:FF:000040">
    <property type="entry name" value="D6-type cyclin"/>
    <property type="match status" value="1"/>
</dbReference>
<dbReference type="SMART" id="SM00385">
    <property type="entry name" value="CYCLIN"/>
    <property type="match status" value="1"/>
</dbReference>
<dbReference type="EMBL" id="KZ501874">
    <property type="protein sequence ID" value="PKU87513.1"/>
    <property type="molecule type" value="Genomic_DNA"/>
</dbReference>
<dbReference type="InterPro" id="IPR004367">
    <property type="entry name" value="Cyclin_C-dom"/>
</dbReference>
<dbReference type="InterPro" id="IPR006671">
    <property type="entry name" value="Cyclin_N"/>
</dbReference>
<reference evidence="9 10" key="2">
    <citation type="journal article" date="2017" name="Nature">
        <title>The Apostasia genome and the evolution of orchids.</title>
        <authorList>
            <person name="Zhang G.Q."/>
            <person name="Liu K.W."/>
            <person name="Li Z."/>
            <person name="Lohaus R."/>
            <person name="Hsiao Y.Y."/>
            <person name="Niu S.C."/>
            <person name="Wang J.Y."/>
            <person name="Lin Y.C."/>
            <person name="Xu Q."/>
            <person name="Chen L.J."/>
            <person name="Yoshida K."/>
            <person name="Fujiwara S."/>
            <person name="Wang Z.W."/>
            <person name="Zhang Y.Q."/>
            <person name="Mitsuda N."/>
            <person name="Wang M."/>
            <person name="Liu G.H."/>
            <person name="Pecoraro L."/>
            <person name="Huang H.X."/>
            <person name="Xiao X.J."/>
            <person name="Lin M."/>
            <person name="Wu X.Y."/>
            <person name="Wu W.L."/>
            <person name="Chen Y.Y."/>
            <person name="Chang S.B."/>
            <person name="Sakamoto S."/>
            <person name="Ohme-Takagi M."/>
            <person name="Yagi M."/>
            <person name="Zeng S.J."/>
            <person name="Shen C.Y."/>
            <person name="Yeh C.M."/>
            <person name="Luo Y.B."/>
            <person name="Tsai W.C."/>
            <person name="Van de Peer Y."/>
            <person name="Liu Z.J."/>
        </authorList>
    </citation>
    <scope>NUCLEOTIDE SEQUENCE [LARGE SCALE GENOMIC DNA]</scope>
    <source>
        <tissue evidence="9">The whole plant</tissue>
    </source>
</reference>
<accession>A0A2I0XHW7</accession>
<evidence type="ECO:0000313" key="9">
    <source>
        <dbReference type="EMBL" id="PKU87513.1"/>
    </source>
</evidence>
<dbReference type="InterPro" id="IPR039361">
    <property type="entry name" value="Cyclin"/>
</dbReference>
<keyword evidence="3 5" id="KW-0195">Cyclin</keyword>
<dbReference type="PANTHER" id="PTHR10177">
    <property type="entry name" value="CYCLINS"/>
    <property type="match status" value="1"/>
</dbReference>
<dbReference type="InterPro" id="IPR048258">
    <property type="entry name" value="Cyclins_cyclin-box"/>
</dbReference>
<dbReference type="InterPro" id="IPR013763">
    <property type="entry name" value="Cyclin-like_dom"/>
</dbReference>
<keyword evidence="4" id="KW-0131">Cell cycle</keyword>
<evidence type="ECO:0000256" key="6">
    <source>
        <dbReference type="SAM" id="MobiDB-lite"/>
    </source>
</evidence>
<feature type="domain" description="Cyclin C-terminal" evidence="8">
    <location>
        <begin position="192"/>
        <end position="320"/>
    </location>
</feature>
<protein>
    <submittedName>
        <fullName evidence="9">Cyclin-D3-1</fullName>
    </submittedName>
</protein>
<evidence type="ECO:0000313" key="10">
    <source>
        <dbReference type="Proteomes" id="UP000233837"/>
    </source>
</evidence>
<dbReference type="SMART" id="SM01332">
    <property type="entry name" value="Cyclin_C"/>
    <property type="match status" value="1"/>
</dbReference>
<dbReference type="InterPro" id="IPR036915">
    <property type="entry name" value="Cyclin-like_sf"/>
</dbReference>
<dbReference type="PROSITE" id="PS00292">
    <property type="entry name" value="CYCLINS"/>
    <property type="match status" value="1"/>
</dbReference>
<dbReference type="GO" id="GO:0051301">
    <property type="term" value="P:cell division"/>
    <property type="evidence" value="ECO:0007669"/>
    <property type="project" value="UniProtKB-KW"/>
</dbReference>
<dbReference type="Pfam" id="PF02984">
    <property type="entry name" value="Cyclin_C"/>
    <property type="match status" value="1"/>
</dbReference>
<dbReference type="Proteomes" id="UP000233837">
    <property type="component" value="Unassembled WGS sequence"/>
</dbReference>
<comment type="similarity">
    <text evidence="1">Belongs to the cyclin family. Cyclin D subfamily.</text>
</comment>
<dbReference type="STRING" id="906689.A0A2I0XHW7"/>
<dbReference type="AlphaFoldDB" id="A0A2I0XHW7"/>
<dbReference type="SUPFAM" id="SSF47954">
    <property type="entry name" value="Cyclin-like"/>
    <property type="match status" value="2"/>
</dbReference>
<dbReference type="Gene3D" id="1.10.472.10">
    <property type="entry name" value="Cyclin-like"/>
    <property type="match status" value="2"/>
</dbReference>
<feature type="region of interest" description="Disordered" evidence="6">
    <location>
        <begin position="317"/>
        <end position="342"/>
    </location>
</feature>
<dbReference type="CDD" id="cd20543">
    <property type="entry name" value="CYCLIN_AtCycD-like_rpt1"/>
    <property type="match status" value="1"/>
</dbReference>